<reference evidence="4" key="2">
    <citation type="journal article" date="2021" name="PeerJ">
        <title>Extensive microbial diversity within the chicken gut microbiome revealed by metagenomics and culture.</title>
        <authorList>
            <person name="Gilroy R."/>
            <person name="Ravi A."/>
            <person name="Getino M."/>
            <person name="Pursley I."/>
            <person name="Horton D.L."/>
            <person name="Alikhan N.F."/>
            <person name="Baker D."/>
            <person name="Gharbi K."/>
            <person name="Hall N."/>
            <person name="Watson M."/>
            <person name="Adriaenssens E.M."/>
            <person name="Foster-Nyarko E."/>
            <person name="Jarju S."/>
            <person name="Secka A."/>
            <person name="Antonio M."/>
            <person name="Oren A."/>
            <person name="Chaudhuri R.R."/>
            <person name="La Ragione R."/>
            <person name="Hildebrand F."/>
            <person name="Pallen M.J."/>
        </authorList>
    </citation>
    <scope>NUCLEOTIDE SEQUENCE</scope>
    <source>
        <strain evidence="4">ChiGjej1B1-1684</strain>
    </source>
</reference>
<feature type="compositionally biased region" description="Basic and acidic residues" evidence="3">
    <location>
        <begin position="241"/>
        <end position="250"/>
    </location>
</feature>
<reference evidence="4" key="1">
    <citation type="submission" date="2020-10" db="EMBL/GenBank/DDBJ databases">
        <authorList>
            <person name="Gilroy R."/>
        </authorList>
    </citation>
    <scope>NUCLEOTIDE SEQUENCE</scope>
    <source>
        <strain evidence="4">ChiGjej1B1-1684</strain>
    </source>
</reference>
<dbReference type="EMBL" id="DVNG01000069">
    <property type="protein sequence ID" value="HIU50326.1"/>
    <property type="molecule type" value="Genomic_DNA"/>
</dbReference>
<dbReference type="Proteomes" id="UP000824118">
    <property type="component" value="Unassembled WGS sequence"/>
</dbReference>
<feature type="compositionally biased region" description="Acidic residues" evidence="3">
    <location>
        <begin position="251"/>
        <end position="262"/>
    </location>
</feature>
<organism evidence="4 5">
    <name type="scientific">Candidatus Limousia pullorum</name>
    <dbReference type="NCBI Taxonomy" id="2840860"/>
    <lineage>
        <taxon>Bacteria</taxon>
        <taxon>Bacillati</taxon>
        <taxon>Bacillota</taxon>
        <taxon>Clostridia</taxon>
        <taxon>Eubacteriales</taxon>
        <taxon>Oscillospiraceae</taxon>
        <taxon>Oscillospiraceae incertae sedis</taxon>
        <taxon>Candidatus Limousia</taxon>
    </lineage>
</organism>
<evidence type="ECO:0000256" key="1">
    <source>
        <dbReference type="ARBA" id="ARBA00022829"/>
    </source>
</evidence>
<proteinExistence type="predicted"/>
<dbReference type="InterPro" id="IPR003768">
    <property type="entry name" value="ScpA"/>
</dbReference>
<feature type="region of interest" description="Disordered" evidence="3">
    <location>
        <begin position="241"/>
        <end position="262"/>
    </location>
</feature>
<evidence type="ECO:0000313" key="5">
    <source>
        <dbReference type="Proteomes" id="UP000824118"/>
    </source>
</evidence>
<dbReference type="AlphaFoldDB" id="A0A9D1LYI3"/>
<name>A0A9D1LYI3_9FIRM</name>
<evidence type="ECO:0000313" key="4">
    <source>
        <dbReference type="EMBL" id="HIU50326.1"/>
    </source>
</evidence>
<accession>A0A9D1LYI3</accession>
<evidence type="ECO:0000256" key="2">
    <source>
        <dbReference type="ARBA" id="ARBA00044777"/>
    </source>
</evidence>
<protein>
    <recommendedName>
        <fullName evidence="2">Segregation and condensation protein A</fullName>
    </recommendedName>
</protein>
<comment type="caution">
    <text evidence="4">The sequence shown here is derived from an EMBL/GenBank/DDBJ whole genome shotgun (WGS) entry which is preliminary data.</text>
</comment>
<gene>
    <name evidence="4" type="ORF">IAD22_04870</name>
</gene>
<dbReference type="PANTHER" id="PTHR33969">
    <property type="entry name" value="SEGREGATION AND CONDENSATION PROTEIN A"/>
    <property type="match status" value="1"/>
</dbReference>
<dbReference type="PANTHER" id="PTHR33969:SF2">
    <property type="entry name" value="SEGREGATION AND CONDENSATION PROTEIN A"/>
    <property type="match status" value="1"/>
</dbReference>
<dbReference type="Gene3D" id="6.10.250.2410">
    <property type="match status" value="1"/>
</dbReference>
<keyword evidence="1" id="KW-0159">Chromosome partition</keyword>
<dbReference type="GO" id="GO:0007059">
    <property type="term" value="P:chromosome segregation"/>
    <property type="evidence" value="ECO:0007669"/>
    <property type="project" value="UniProtKB-KW"/>
</dbReference>
<evidence type="ECO:0000256" key="3">
    <source>
        <dbReference type="SAM" id="MobiDB-lite"/>
    </source>
</evidence>
<sequence length="262" mass="29829">MLQYKLPEFEGPLDLLLTLISKNKINICDIQISELLEQYMEQISKMQEQDMDIASEFLEMASRLVYIKSVFLLPKHEEEAQELKKELEGQLIEYQLCRKTAAMLGTMANFDTFYRGASPVEYDLTYKRKHPPEDIARGYESACGRGKRRLPPPAEAFSGIVAKRIVSVGSRIVHVLRRLKNEHNLTYGNLFETSTERGELVATFLAVLELVKGKRIRIEGDGENAQVVVKDDLGDIEQLQREADLSYSKDEEPENEAGGEKV</sequence>
<dbReference type="Pfam" id="PF02616">
    <property type="entry name" value="SMC_ScpA"/>
    <property type="match status" value="1"/>
</dbReference>